<feature type="region of interest" description="Disordered" evidence="1">
    <location>
        <begin position="114"/>
        <end position="145"/>
    </location>
</feature>
<organism evidence="3 4">
    <name type="scientific">Xylaria flabelliformis</name>
    <dbReference type="NCBI Taxonomy" id="2512241"/>
    <lineage>
        <taxon>Eukaryota</taxon>
        <taxon>Fungi</taxon>
        <taxon>Dikarya</taxon>
        <taxon>Ascomycota</taxon>
        <taxon>Pezizomycotina</taxon>
        <taxon>Sordariomycetes</taxon>
        <taxon>Xylariomycetidae</taxon>
        <taxon>Xylariales</taxon>
        <taxon>Xylariaceae</taxon>
        <taxon>Xylaria</taxon>
    </lineage>
</organism>
<dbReference type="InterPro" id="IPR003615">
    <property type="entry name" value="HNH_nuc"/>
</dbReference>
<feature type="domain" description="HNH nuclease" evidence="2">
    <location>
        <begin position="194"/>
        <end position="260"/>
    </location>
</feature>
<name>A0A553HTT2_9PEZI</name>
<dbReference type="Proteomes" id="UP000319160">
    <property type="component" value="Unassembled WGS sequence"/>
</dbReference>
<accession>A0A553HTT2</accession>
<protein>
    <recommendedName>
        <fullName evidence="2">HNH nuclease domain-containing protein</fullName>
    </recommendedName>
</protein>
<evidence type="ECO:0000259" key="2">
    <source>
        <dbReference type="Pfam" id="PF13391"/>
    </source>
</evidence>
<dbReference type="AlphaFoldDB" id="A0A553HTT2"/>
<dbReference type="OrthoDB" id="2142759at2759"/>
<evidence type="ECO:0000313" key="4">
    <source>
        <dbReference type="Proteomes" id="UP000319160"/>
    </source>
</evidence>
<evidence type="ECO:0000256" key="1">
    <source>
        <dbReference type="SAM" id="MobiDB-lite"/>
    </source>
</evidence>
<feature type="compositionally biased region" description="Low complexity" evidence="1">
    <location>
        <begin position="130"/>
        <end position="144"/>
    </location>
</feature>
<dbReference type="Pfam" id="PF13391">
    <property type="entry name" value="HNH_2"/>
    <property type="match status" value="1"/>
</dbReference>
<feature type="region of interest" description="Disordered" evidence="1">
    <location>
        <begin position="417"/>
        <end position="445"/>
    </location>
</feature>
<reference evidence="4" key="1">
    <citation type="submission" date="2019-06" db="EMBL/GenBank/DDBJ databases">
        <title>Draft genome sequence of the griseofulvin-producing fungus Xylaria cubensis strain G536.</title>
        <authorList>
            <person name="Mead M.E."/>
            <person name="Raja H.A."/>
            <person name="Steenwyk J.L."/>
            <person name="Knowles S.L."/>
            <person name="Oberlies N.H."/>
            <person name="Rokas A."/>
        </authorList>
    </citation>
    <scope>NUCLEOTIDE SEQUENCE [LARGE SCALE GENOMIC DNA]</scope>
    <source>
        <strain evidence="4">G536</strain>
    </source>
</reference>
<sequence>MACPLLKNLRGLPDESPKLDKVSILHPGYNTYECNVIFELAAVDCVERSSQVKTWGVHHGTVLIVGAIVVNNAFGRVYLSHDRFGKTRVQTTKDSLLEPGRYWLQLKGHEPFLGLPGDKGNTEPRVAGGRTPRSSSPVSAVSTPVDDKHHKYPIVPSFSTWKFPHDNLPEEWKLRHEPPRLEQDLELAPEATRCCITKSQLAVEDFHLIPSDKQQWFRHNGMKRYCHIGTGQKYAIDDNRNIVRLSSNFHRLFDQRLFVIAPKPVTVSPDPPSSDPQPPTSTAKDRSYAFAVHVLNNDGAAREFAQSYHNVPIHTQYRKGICREFLFARFAYNVFPLLRDFFNPELPREVIVYKENMHSTESWTSKQYEDYLADKGESIARCHIGSKKRRAGSGSQNEDDDDAYFWHEEHDWEDINRARPRHKSMSESDSTSEDELRFKFTSIKK</sequence>
<proteinExistence type="predicted"/>
<gene>
    <name evidence="3" type="ORF">FHL15_007759</name>
</gene>
<keyword evidence="4" id="KW-1185">Reference proteome</keyword>
<dbReference type="EMBL" id="VFLP01000046">
    <property type="protein sequence ID" value="TRX91337.1"/>
    <property type="molecule type" value="Genomic_DNA"/>
</dbReference>
<comment type="caution">
    <text evidence="3">The sequence shown here is derived from an EMBL/GenBank/DDBJ whole genome shotgun (WGS) entry which is preliminary data.</text>
</comment>
<evidence type="ECO:0000313" key="3">
    <source>
        <dbReference type="EMBL" id="TRX91337.1"/>
    </source>
</evidence>